<gene>
    <name evidence="1" type="ORF">B0I29_10167</name>
</gene>
<dbReference type="Proteomes" id="UP000249341">
    <property type="component" value="Unassembled WGS sequence"/>
</dbReference>
<accession>A0A327ZIZ0</accession>
<evidence type="ECO:0000313" key="2">
    <source>
        <dbReference type="Proteomes" id="UP000249341"/>
    </source>
</evidence>
<dbReference type="AlphaFoldDB" id="A0A327ZIZ0"/>
<sequence>MGGSFIAAFPSHSGRVLDVTFPVNESPIPPDAERMASELVIE</sequence>
<comment type="caution">
    <text evidence="1">The sequence shown here is derived from an EMBL/GenBank/DDBJ whole genome shotgun (WGS) entry which is preliminary data.</text>
</comment>
<dbReference type="EMBL" id="QLMJ01000001">
    <property type="protein sequence ID" value="RAK42937.1"/>
    <property type="molecule type" value="Genomic_DNA"/>
</dbReference>
<proteinExistence type="predicted"/>
<name>A0A327ZIZ0_9ACTN</name>
<reference evidence="1 2" key="1">
    <citation type="submission" date="2018-06" db="EMBL/GenBank/DDBJ databases">
        <title>Genomic Encyclopedia of Type Strains, Phase III (KMG-III): the genomes of soil and plant-associated and newly described type strains.</title>
        <authorList>
            <person name="Whitman W."/>
        </authorList>
    </citation>
    <scope>NUCLEOTIDE SEQUENCE [LARGE SCALE GENOMIC DNA]</scope>
    <source>
        <strain evidence="1 2">CGMCC 4.7090</strain>
    </source>
</reference>
<protein>
    <submittedName>
        <fullName evidence="1">Uncharacterized protein</fullName>
    </submittedName>
</protein>
<keyword evidence="2" id="KW-1185">Reference proteome</keyword>
<evidence type="ECO:0000313" key="1">
    <source>
        <dbReference type="EMBL" id="RAK42937.1"/>
    </source>
</evidence>
<organism evidence="1 2">
    <name type="scientific">Actinoplanes lutulentus</name>
    <dbReference type="NCBI Taxonomy" id="1287878"/>
    <lineage>
        <taxon>Bacteria</taxon>
        <taxon>Bacillati</taxon>
        <taxon>Actinomycetota</taxon>
        <taxon>Actinomycetes</taxon>
        <taxon>Micromonosporales</taxon>
        <taxon>Micromonosporaceae</taxon>
        <taxon>Actinoplanes</taxon>
    </lineage>
</organism>